<proteinExistence type="predicted"/>
<gene>
    <name evidence="1" type="ORF">L1049_001559</name>
</gene>
<evidence type="ECO:0000313" key="1">
    <source>
        <dbReference type="EMBL" id="KAK9269781.1"/>
    </source>
</evidence>
<dbReference type="EMBL" id="JBBPBK010000015">
    <property type="protein sequence ID" value="KAK9269781.1"/>
    <property type="molecule type" value="Genomic_DNA"/>
</dbReference>
<keyword evidence="2" id="KW-1185">Reference proteome</keyword>
<reference evidence="1 2" key="1">
    <citation type="journal article" date="2024" name="Plant J.">
        <title>Genome sequences and population genomics reveal climatic adaptation and genomic divergence between two closely related sweetgum species.</title>
        <authorList>
            <person name="Xu W.Q."/>
            <person name="Ren C.Q."/>
            <person name="Zhang X.Y."/>
            <person name="Comes H.P."/>
            <person name="Liu X.H."/>
            <person name="Li Y.G."/>
            <person name="Kettle C.J."/>
            <person name="Jalonen R."/>
            <person name="Gaisberger H."/>
            <person name="Ma Y.Z."/>
            <person name="Qiu Y.X."/>
        </authorList>
    </citation>
    <scope>NUCLEOTIDE SEQUENCE [LARGE SCALE GENOMIC DNA]</scope>
    <source>
        <strain evidence="1">Hangzhou</strain>
    </source>
</reference>
<comment type="caution">
    <text evidence="1">The sequence shown here is derived from an EMBL/GenBank/DDBJ whole genome shotgun (WGS) entry which is preliminary data.</text>
</comment>
<evidence type="ECO:0000313" key="2">
    <source>
        <dbReference type="Proteomes" id="UP001415857"/>
    </source>
</evidence>
<sequence length="256" mass="28670">MASMGSSVEVPVFTDTNMGTHIAMAVSPDITSGDFKKELETEHFNCFQRLGEIRVYCLMVKQKSCFYHLPESVPIKHAFQGWKGTWFLHAEASPLTTSDRPGLSECVAEFRDQISNGSKFIGSLEANNCMKSTDKKKTKRKGKKRRIKRSHCLKAVLQGLLVTVYLSKKKKNGKRVKKKYFTEYRANGNEKGCLGGNEEAPGVTTEVRSHCFASGNEVESRKEWNSVPLVEAPSEMSSEVISVTGIIKDTFRVSMR</sequence>
<accession>A0AAP0ND03</accession>
<name>A0AAP0ND03_LIQFO</name>
<dbReference type="Proteomes" id="UP001415857">
    <property type="component" value="Unassembled WGS sequence"/>
</dbReference>
<organism evidence="1 2">
    <name type="scientific">Liquidambar formosana</name>
    <name type="common">Formosan gum</name>
    <dbReference type="NCBI Taxonomy" id="63359"/>
    <lineage>
        <taxon>Eukaryota</taxon>
        <taxon>Viridiplantae</taxon>
        <taxon>Streptophyta</taxon>
        <taxon>Embryophyta</taxon>
        <taxon>Tracheophyta</taxon>
        <taxon>Spermatophyta</taxon>
        <taxon>Magnoliopsida</taxon>
        <taxon>eudicotyledons</taxon>
        <taxon>Gunneridae</taxon>
        <taxon>Pentapetalae</taxon>
        <taxon>Saxifragales</taxon>
        <taxon>Altingiaceae</taxon>
        <taxon>Liquidambar</taxon>
    </lineage>
</organism>
<dbReference type="AlphaFoldDB" id="A0AAP0ND03"/>
<protein>
    <submittedName>
        <fullName evidence="1">Uncharacterized protein</fullName>
    </submittedName>
</protein>